<organism evidence="3 4">
    <name type="scientific">Colletotrichum tanaceti</name>
    <dbReference type="NCBI Taxonomy" id="1306861"/>
    <lineage>
        <taxon>Eukaryota</taxon>
        <taxon>Fungi</taxon>
        <taxon>Dikarya</taxon>
        <taxon>Ascomycota</taxon>
        <taxon>Pezizomycotina</taxon>
        <taxon>Sordariomycetes</taxon>
        <taxon>Hypocreomycetidae</taxon>
        <taxon>Glomerellales</taxon>
        <taxon>Glomerellaceae</taxon>
        <taxon>Colletotrichum</taxon>
        <taxon>Colletotrichum destructivum species complex</taxon>
    </lineage>
</organism>
<feature type="region of interest" description="Disordered" evidence="1">
    <location>
        <begin position="1103"/>
        <end position="1157"/>
    </location>
</feature>
<feature type="signal peptide" evidence="2">
    <location>
        <begin position="1"/>
        <end position="17"/>
    </location>
</feature>
<keyword evidence="4" id="KW-1185">Reference proteome</keyword>
<evidence type="ECO:0000256" key="1">
    <source>
        <dbReference type="SAM" id="MobiDB-lite"/>
    </source>
</evidence>
<name>A0A4U6X2Y7_9PEZI</name>
<keyword evidence="2" id="KW-0732">Signal</keyword>
<reference evidence="3 4" key="1">
    <citation type="journal article" date="2019" name="PLoS ONE">
        <title>Comparative genome analysis indicates high evolutionary potential of pathogenicity genes in Colletotrichum tanaceti.</title>
        <authorList>
            <person name="Lelwala R.V."/>
            <person name="Korhonen P.K."/>
            <person name="Young N.D."/>
            <person name="Scott J.B."/>
            <person name="Ades P.A."/>
            <person name="Gasser R.B."/>
            <person name="Taylor P.W.J."/>
        </authorList>
    </citation>
    <scope>NUCLEOTIDE SEQUENCE [LARGE SCALE GENOMIC DNA]</scope>
    <source>
        <strain evidence="3">BRIP57314</strain>
    </source>
</reference>
<dbReference type="EMBL" id="PJEX01000491">
    <property type="protein sequence ID" value="TKW49720.1"/>
    <property type="molecule type" value="Genomic_DNA"/>
</dbReference>
<evidence type="ECO:0000313" key="3">
    <source>
        <dbReference type="EMBL" id="TKW49720.1"/>
    </source>
</evidence>
<dbReference type="Proteomes" id="UP000310108">
    <property type="component" value="Unassembled WGS sequence"/>
</dbReference>
<sequence>MTAALLPAAFSTALVMARPTGVTVPLAGAGVLVRVVGAERLCCIQHTGGDDTSETARILAGHRRVGAAHTEHVEHGALRLEDRATAERPDFERRHRHRDLQRATKAGRGVSIFGGYDDKNNKRVGVLACGKEDGGNDVGRVGIESTDRASHGRSDQVLVDVELDERIDVAFEHVLDDVTGDDGLSNDALSTSVNPVNSSSLLICAVVARDGNNAHVLEALGRHDGKGVLDTLGNHVHAHGVTGGGLEADVQVRACERSLHGLEAGKVAGRVEGFLHDGLASIRVEPDLGSTGALKRLKADARPAGHSIAGKHSDSTAARVDSLASTAGTGNQDALSGSHGEEIALSINNKRAGNTNGKGQVANDVLAAGAKDALPVVALVGKLGTLQAVGEVRGGGGAGDDGTTDLDGASKVLERTLKRVTRNLATERHGDHLRVRHLMDTLLGDHLLQLGNGALLNRACRFRGSSLLGLVVGRLRRRRLRGKRNVLAKRQGGRVGIVKLLGASQLLGVDLMVGNVGVLDAPSRGIEEVAIKGNAHGQGNDDPLGKHGILEALQNAANHATADAIVVKVVVLVVELVTGLAGWRGQGVVDRGVLQFVLDRGKNGDDGRALVGLGRLQDVVQAVGGNLEGVDRRGRHNGAEAAGQGSQAGKSARVAEGDGADVDGVDEDETADHEHLELGHVAALHLLAEKGSLLGGFAVVFGPVVALGDVLGNAVADAVILESAAHLDVTLDAVDLELDAQNGSVKGEQEDAVEEENPGSEEAELLETALDARGGAKDEDTNLDGVVFDDVVALLLNGGLDGVLYDVGGRYISLLLGLAVVLLALGFSMLNGVGEHGAGQDDVLLETNGDDEKGQALREQDHGNRDAELGGDEKTKEEGKDGGKEDVGEEPEVGAHAAHGEEQGDKGQVHGQIAKHHDEDVEGFGVLEKVEELGPAVASPLDEAVASVDLGGLHDPLLLLLAVGGLDLVAGGIGNLLGDGKKLGGLGVGDGEGEGAVLGVARQGVGGGGQRSDGQVLGDRDGVGARGGVDGLGRLGLGEDESQEGAVVDVGRDGGVELDILPFPGRVGAGMESSAALGEGGPVGGADADGGIEQALLQQANVRGAGQDGDNDDGVDRMGASKLREELESGRDLLVDPGGDGRLGSGLLAPKASGEKC</sequence>
<feature type="compositionally biased region" description="Polar residues" evidence="1">
    <location>
        <begin position="323"/>
        <end position="335"/>
    </location>
</feature>
<gene>
    <name evidence="3" type="ORF">CTA1_150</name>
</gene>
<feature type="chain" id="PRO_5020682007" evidence="2">
    <location>
        <begin position="18"/>
        <end position="1157"/>
    </location>
</feature>
<protein>
    <submittedName>
        <fullName evidence="3">Uncharacterized protein</fullName>
    </submittedName>
</protein>
<comment type="caution">
    <text evidence="3">The sequence shown here is derived from an EMBL/GenBank/DDBJ whole genome shotgun (WGS) entry which is preliminary data.</text>
</comment>
<feature type="region of interest" description="Disordered" evidence="1">
    <location>
        <begin position="304"/>
        <end position="337"/>
    </location>
</feature>
<feature type="region of interest" description="Disordered" evidence="1">
    <location>
        <begin position="854"/>
        <end position="913"/>
    </location>
</feature>
<accession>A0A4U6X2Y7</accession>
<evidence type="ECO:0000313" key="4">
    <source>
        <dbReference type="Proteomes" id="UP000310108"/>
    </source>
</evidence>
<feature type="region of interest" description="Disordered" evidence="1">
    <location>
        <begin position="629"/>
        <end position="666"/>
    </location>
</feature>
<evidence type="ECO:0000256" key="2">
    <source>
        <dbReference type="SAM" id="SignalP"/>
    </source>
</evidence>
<feature type="compositionally biased region" description="Low complexity" evidence="1">
    <location>
        <begin position="639"/>
        <end position="654"/>
    </location>
</feature>
<feature type="compositionally biased region" description="Basic and acidic residues" evidence="1">
    <location>
        <begin position="898"/>
        <end position="908"/>
    </location>
</feature>
<proteinExistence type="predicted"/>
<feature type="compositionally biased region" description="Basic and acidic residues" evidence="1">
    <location>
        <begin position="1122"/>
        <end position="1134"/>
    </location>
</feature>
<dbReference type="AlphaFoldDB" id="A0A4U6X2Y7"/>
<feature type="compositionally biased region" description="Basic and acidic residues" evidence="1">
    <location>
        <begin position="854"/>
        <end position="886"/>
    </location>
</feature>